<comment type="caution">
    <text evidence="2">The sequence shown here is derived from an EMBL/GenBank/DDBJ whole genome shotgun (WGS) entry which is preliminary data.</text>
</comment>
<name>A0A699GIE3_TANCI</name>
<dbReference type="Pfam" id="PF25597">
    <property type="entry name" value="SH3_retrovirus"/>
    <property type="match status" value="1"/>
</dbReference>
<evidence type="ECO:0000259" key="1">
    <source>
        <dbReference type="Pfam" id="PF25597"/>
    </source>
</evidence>
<accession>A0A699GIE3</accession>
<gene>
    <name evidence="2" type="ORF">Tci_000980</name>
</gene>
<proteinExistence type="predicted"/>
<dbReference type="EMBL" id="BKCJ010000036">
    <property type="protein sequence ID" value="GEU29002.1"/>
    <property type="molecule type" value="Genomic_DNA"/>
</dbReference>
<dbReference type="AlphaFoldDB" id="A0A699GIE3"/>
<reference evidence="2" key="1">
    <citation type="journal article" date="2019" name="Sci. Rep.">
        <title>Draft genome of Tanacetum cinerariifolium, the natural source of mosquito coil.</title>
        <authorList>
            <person name="Yamashiro T."/>
            <person name="Shiraishi A."/>
            <person name="Satake H."/>
            <person name="Nakayama K."/>
        </authorList>
    </citation>
    <scope>NUCLEOTIDE SEQUENCE</scope>
</reference>
<organism evidence="2">
    <name type="scientific">Tanacetum cinerariifolium</name>
    <name type="common">Dalmatian daisy</name>
    <name type="synonym">Chrysanthemum cinerariifolium</name>
    <dbReference type="NCBI Taxonomy" id="118510"/>
    <lineage>
        <taxon>Eukaryota</taxon>
        <taxon>Viridiplantae</taxon>
        <taxon>Streptophyta</taxon>
        <taxon>Embryophyta</taxon>
        <taxon>Tracheophyta</taxon>
        <taxon>Spermatophyta</taxon>
        <taxon>Magnoliopsida</taxon>
        <taxon>eudicotyledons</taxon>
        <taxon>Gunneridae</taxon>
        <taxon>Pentapetalae</taxon>
        <taxon>asterids</taxon>
        <taxon>campanulids</taxon>
        <taxon>Asterales</taxon>
        <taxon>Asteraceae</taxon>
        <taxon>Asteroideae</taxon>
        <taxon>Anthemideae</taxon>
        <taxon>Anthemidinae</taxon>
        <taxon>Tanacetum</taxon>
    </lineage>
</organism>
<sequence>MSDIVIYMLNVYIHNHKDHLGKFDEKADDGYLLGYSLVSKAFRDLNIRRKQTEETYHITFDESLEAVQFLKPSVDDLNIVESERYPPDEYSSL</sequence>
<feature type="domain" description="Retroviral polymerase SH3-like" evidence="1">
    <location>
        <begin position="11"/>
        <end position="64"/>
    </location>
</feature>
<evidence type="ECO:0000313" key="2">
    <source>
        <dbReference type="EMBL" id="GEU29002.1"/>
    </source>
</evidence>
<protein>
    <submittedName>
        <fullName evidence="2">Retrovirus-related Pol polyprotein from transposon TNT 1-94</fullName>
    </submittedName>
</protein>
<dbReference type="InterPro" id="IPR057670">
    <property type="entry name" value="SH3_retrovirus"/>
</dbReference>